<evidence type="ECO:0000256" key="4">
    <source>
        <dbReference type="SAM" id="Phobius"/>
    </source>
</evidence>
<keyword evidence="3" id="KW-0808">Transferase</keyword>
<evidence type="ECO:0000256" key="1">
    <source>
        <dbReference type="ARBA" id="ARBA00006739"/>
    </source>
</evidence>
<dbReference type="PANTHER" id="PTHR43179:SF12">
    <property type="entry name" value="GALACTOFURANOSYLTRANSFERASE GLFT2"/>
    <property type="match status" value="1"/>
</dbReference>
<keyword evidence="4" id="KW-0472">Membrane</keyword>
<keyword evidence="4" id="KW-0812">Transmembrane</keyword>
<dbReference type="Pfam" id="PF00535">
    <property type="entry name" value="Glycos_transf_2"/>
    <property type="match status" value="1"/>
</dbReference>
<evidence type="ECO:0000256" key="2">
    <source>
        <dbReference type="ARBA" id="ARBA00022676"/>
    </source>
</evidence>
<comment type="similarity">
    <text evidence="1">Belongs to the glycosyltransferase 2 family.</text>
</comment>
<proteinExistence type="inferred from homology"/>
<organism evidence="6 7">
    <name type="scientific">Candidatus Daviesbacteria bacterium RIFCSPHIGHO2_02_FULL_39_12</name>
    <dbReference type="NCBI Taxonomy" id="1797770"/>
    <lineage>
        <taxon>Bacteria</taxon>
        <taxon>Candidatus Daviesiibacteriota</taxon>
    </lineage>
</organism>
<feature type="domain" description="Glycosyltransferase 2-like" evidence="5">
    <location>
        <begin position="6"/>
        <end position="177"/>
    </location>
</feature>
<sequence>MSTLVSVIIPNWNGKQLLKKCLPSLQKQTFKDFEVIVVDNGSLDKSVDYVTKFFPEFKVIKLDKNYGFAKAVNSGIQNSKSKYLFLLNNDTAVEENGLSCLVAAANQHKDAGFIAARVRNFYRRDRIDSAGDIIDVAGHAYNLGMGEKDGPKFSKAGYVFMVTAGGGLFKREVFNKVGLFDEDFNTYMEDVDLCLRAQLQGFKGWYQPKAIIYHMHKATSLRIRPMMEYWQFRNMTQMIIKDFPRRLFLTNLNWLKIILVNINTIFWMIKQGLFWQGIGADLYILSHLPALLKKRARIQKNKVVDDDYIIKNVREKRITFFGLLKPGL</sequence>
<dbReference type="InterPro" id="IPR029044">
    <property type="entry name" value="Nucleotide-diphossugar_trans"/>
</dbReference>
<dbReference type="PANTHER" id="PTHR43179">
    <property type="entry name" value="RHAMNOSYLTRANSFERASE WBBL"/>
    <property type="match status" value="1"/>
</dbReference>
<dbReference type="SUPFAM" id="SSF53448">
    <property type="entry name" value="Nucleotide-diphospho-sugar transferases"/>
    <property type="match status" value="1"/>
</dbReference>
<keyword evidence="2" id="KW-0328">Glycosyltransferase</keyword>
<dbReference type="GO" id="GO:0016757">
    <property type="term" value="F:glycosyltransferase activity"/>
    <property type="evidence" value="ECO:0007669"/>
    <property type="project" value="UniProtKB-KW"/>
</dbReference>
<evidence type="ECO:0000259" key="5">
    <source>
        <dbReference type="Pfam" id="PF00535"/>
    </source>
</evidence>
<accession>A0A1F5JBY5</accession>
<reference evidence="6 7" key="1">
    <citation type="journal article" date="2016" name="Nat. Commun.">
        <title>Thousands of microbial genomes shed light on interconnected biogeochemical processes in an aquifer system.</title>
        <authorList>
            <person name="Anantharaman K."/>
            <person name="Brown C.T."/>
            <person name="Hug L.A."/>
            <person name="Sharon I."/>
            <person name="Castelle C.J."/>
            <person name="Probst A.J."/>
            <person name="Thomas B.C."/>
            <person name="Singh A."/>
            <person name="Wilkins M.J."/>
            <person name="Karaoz U."/>
            <person name="Brodie E.L."/>
            <person name="Williams K.H."/>
            <person name="Hubbard S.S."/>
            <person name="Banfield J.F."/>
        </authorList>
    </citation>
    <scope>NUCLEOTIDE SEQUENCE [LARGE SCALE GENOMIC DNA]</scope>
</reference>
<dbReference type="Proteomes" id="UP000177042">
    <property type="component" value="Unassembled WGS sequence"/>
</dbReference>
<dbReference type="InterPro" id="IPR001173">
    <property type="entry name" value="Glyco_trans_2-like"/>
</dbReference>
<keyword evidence="4" id="KW-1133">Transmembrane helix</keyword>
<evidence type="ECO:0000313" key="7">
    <source>
        <dbReference type="Proteomes" id="UP000177042"/>
    </source>
</evidence>
<protein>
    <recommendedName>
        <fullName evidence="5">Glycosyltransferase 2-like domain-containing protein</fullName>
    </recommendedName>
</protein>
<gene>
    <name evidence="6" type="ORF">A3C26_01370</name>
</gene>
<dbReference type="EMBL" id="MFCX01000015">
    <property type="protein sequence ID" value="OGE26157.1"/>
    <property type="molecule type" value="Genomic_DNA"/>
</dbReference>
<comment type="caution">
    <text evidence="6">The sequence shown here is derived from an EMBL/GenBank/DDBJ whole genome shotgun (WGS) entry which is preliminary data.</text>
</comment>
<evidence type="ECO:0000256" key="3">
    <source>
        <dbReference type="ARBA" id="ARBA00022679"/>
    </source>
</evidence>
<dbReference type="Gene3D" id="3.90.550.10">
    <property type="entry name" value="Spore Coat Polysaccharide Biosynthesis Protein SpsA, Chain A"/>
    <property type="match status" value="1"/>
</dbReference>
<name>A0A1F5JBY5_9BACT</name>
<evidence type="ECO:0000313" key="6">
    <source>
        <dbReference type="EMBL" id="OGE26157.1"/>
    </source>
</evidence>
<feature type="transmembrane region" description="Helical" evidence="4">
    <location>
        <begin position="247"/>
        <end position="267"/>
    </location>
</feature>
<dbReference type="CDD" id="cd04186">
    <property type="entry name" value="GT_2_like_c"/>
    <property type="match status" value="1"/>
</dbReference>
<dbReference type="AlphaFoldDB" id="A0A1F5JBY5"/>
<feature type="transmembrane region" description="Helical" evidence="4">
    <location>
        <begin position="273"/>
        <end position="292"/>
    </location>
</feature>